<dbReference type="InterPro" id="IPR050194">
    <property type="entry name" value="Glycosyltransferase_grp1"/>
</dbReference>
<dbReference type="PANTHER" id="PTHR45947">
    <property type="entry name" value="SULFOQUINOVOSYL TRANSFERASE SQD2"/>
    <property type="match status" value="1"/>
</dbReference>
<dbReference type="GO" id="GO:0016757">
    <property type="term" value="F:glycosyltransferase activity"/>
    <property type="evidence" value="ECO:0007669"/>
    <property type="project" value="InterPro"/>
</dbReference>
<dbReference type="RefSeq" id="WP_211533052.1">
    <property type="nucleotide sequence ID" value="NZ_CP058560.1"/>
</dbReference>
<dbReference type="SUPFAM" id="SSF53756">
    <property type="entry name" value="UDP-Glycosyltransferase/glycogen phosphorylase"/>
    <property type="match status" value="1"/>
</dbReference>
<name>A0A8T8K943_9EURY</name>
<evidence type="ECO:0000313" key="3">
    <source>
        <dbReference type="EMBL" id="QUH24095.1"/>
    </source>
</evidence>
<feature type="domain" description="Glycosyltransferase subfamily 4-like N-terminal" evidence="2">
    <location>
        <begin position="16"/>
        <end position="185"/>
    </location>
</feature>
<dbReference type="InterPro" id="IPR001296">
    <property type="entry name" value="Glyco_trans_1"/>
</dbReference>
<protein>
    <submittedName>
        <fullName evidence="3">Glycosyltransferase family 4 protein</fullName>
    </submittedName>
</protein>
<dbReference type="Gene3D" id="3.40.50.2000">
    <property type="entry name" value="Glycogen Phosphorylase B"/>
    <property type="match status" value="2"/>
</dbReference>
<accession>A0A8T8K943</accession>
<dbReference type="GeneID" id="64821136"/>
<dbReference type="Proteomes" id="UP000681041">
    <property type="component" value="Chromosome"/>
</dbReference>
<dbReference type="Pfam" id="PF13439">
    <property type="entry name" value="Glyco_transf_4"/>
    <property type="match status" value="1"/>
</dbReference>
<dbReference type="PANTHER" id="PTHR45947:SF3">
    <property type="entry name" value="SULFOQUINOVOSYL TRANSFERASE SQD2"/>
    <property type="match status" value="1"/>
</dbReference>
<dbReference type="InterPro" id="IPR028098">
    <property type="entry name" value="Glyco_trans_4-like_N"/>
</dbReference>
<dbReference type="KEGG" id="meme:HYG87_10185"/>
<proteinExistence type="predicted"/>
<organism evidence="3 4">
    <name type="scientific">Methanobacterium alkalithermotolerans</name>
    <dbReference type="NCBI Taxonomy" id="2731220"/>
    <lineage>
        <taxon>Archaea</taxon>
        <taxon>Methanobacteriati</taxon>
        <taxon>Methanobacteriota</taxon>
        <taxon>Methanomada group</taxon>
        <taxon>Methanobacteria</taxon>
        <taxon>Methanobacteriales</taxon>
        <taxon>Methanobacteriaceae</taxon>
        <taxon>Methanobacterium</taxon>
    </lineage>
</organism>
<evidence type="ECO:0000313" key="4">
    <source>
        <dbReference type="Proteomes" id="UP000681041"/>
    </source>
</evidence>
<dbReference type="Pfam" id="PF00534">
    <property type="entry name" value="Glycos_transf_1"/>
    <property type="match status" value="1"/>
</dbReference>
<dbReference type="AlphaFoldDB" id="A0A8T8K943"/>
<sequence>MKIAIVSDFFVPHYQGGGERRYFEIAKRLVAQGHRVDVICMKIEGTQNQETIDGIKVYHIGPVIKNPPHRSSLDFMKFILATFRWIIQHNYDVIDAQTYAPLFPSFMAGKLKKTPVVATIHDVSSGGDDQWIQSSKTAAMVEKFLCRLPYDKIITVSNATKKSLIENYGTNENRVEVVYNGVDLELIDSVKISNQQENNLIFVGRLVPHKHVDHLLRVINLLKNEISDIKLVIVGQGRDKENLINLTRQMNLQRHVKFLDNLSYEELIKEIKKSSVLVLPSTREGFGMVLAEAGACKIPVVAYASGGVLEVVENGYNGYLLEPYDLEGLGKKIKLLCENHSKSTKLGLNGYEKVQRYFTWDIVLKSILNIYQNF</sequence>
<gene>
    <name evidence="3" type="ORF">HYG87_10185</name>
</gene>
<evidence type="ECO:0000259" key="1">
    <source>
        <dbReference type="Pfam" id="PF00534"/>
    </source>
</evidence>
<dbReference type="CDD" id="cd03801">
    <property type="entry name" value="GT4_PimA-like"/>
    <property type="match status" value="1"/>
</dbReference>
<evidence type="ECO:0000259" key="2">
    <source>
        <dbReference type="Pfam" id="PF13439"/>
    </source>
</evidence>
<reference evidence="3" key="1">
    <citation type="submission" date="2020-07" db="EMBL/GenBank/DDBJ databases">
        <title>Methanobacterium. sp. MethCan genome.</title>
        <authorList>
            <person name="Postec A."/>
            <person name="Quemeneur M."/>
        </authorList>
    </citation>
    <scope>NUCLEOTIDE SEQUENCE</scope>
    <source>
        <strain evidence="3">MethCAN</strain>
    </source>
</reference>
<keyword evidence="4" id="KW-1185">Reference proteome</keyword>
<feature type="domain" description="Glycosyl transferase family 1" evidence="1">
    <location>
        <begin position="192"/>
        <end position="352"/>
    </location>
</feature>
<dbReference type="OrthoDB" id="132546at2157"/>
<dbReference type="EMBL" id="CP058560">
    <property type="protein sequence ID" value="QUH24095.1"/>
    <property type="molecule type" value="Genomic_DNA"/>
</dbReference>